<reference evidence="9 10" key="1">
    <citation type="submission" date="2020-10" db="EMBL/GenBank/DDBJ databases">
        <title>The Coptis chinensis genome and diversification of protoberbering-type alkaloids.</title>
        <authorList>
            <person name="Wang B."/>
            <person name="Shu S."/>
            <person name="Song C."/>
            <person name="Liu Y."/>
        </authorList>
    </citation>
    <scope>NUCLEOTIDE SEQUENCE [LARGE SCALE GENOMIC DNA]</scope>
    <source>
        <strain evidence="9">HL-2020</strain>
        <tissue evidence="9">Leaf</tissue>
    </source>
</reference>
<dbReference type="InterPro" id="IPR036875">
    <property type="entry name" value="Znf_CCHC_sf"/>
</dbReference>
<dbReference type="InterPro" id="IPR039698">
    <property type="entry name" value="Dfg10/SRD5A3"/>
</dbReference>
<dbReference type="PROSITE" id="PS50244">
    <property type="entry name" value="S5A_REDUCTASE"/>
    <property type="match status" value="1"/>
</dbReference>
<dbReference type="OrthoDB" id="541710at2759"/>
<feature type="region of interest" description="Disordered" evidence="7">
    <location>
        <begin position="101"/>
        <end position="130"/>
    </location>
</feature>
<keyword evidence="6" id="KW-0863">Zinc-finger</keyword>
<dbReference type="SMART" id="SM00343">
    <property type="entry name" value="ZnF_C2HC"/>
    <property type="match status" value="1"/>
</dbReference>
<keyword evidence="6" id="KW-0862">Zinc</keyword>
<dbReference type="GO" id="GO:0005783">
    <property type="term" value="C:endoplasmic reticulum"/>
    <property type="evidence" value="ECO:0007669"/>
    <property type="project" value="TreeGrafter"/>
</dbReference>
<evidence type="ECO:0000256" key="7">
    <source>
        <dbReference type="SAM" id="MobiDB-lite"/>
    </source>
</evidence>
<dbReference type="InterPro" id="IPR001878">
    <property type="entry name" value="Znf_CCHC"/>
</dbReference>
<evidence type="ECO:0000256" key="2">
    <source>
        <dbReference type="ARBA" id="ARBA00004922"/>
    </source>
</evidence>
<sequence length="260" mass="29657">MSLRIKSLDEYKWYKHVFLERASLHARIATGETEGEVYRRIAEWPRRFGRGKGLKEDDLDLMTFGELVRGDRSPTDRALRRRRNGSLRRAIDAFKVSSGGIKSNTKWSSEKKKFSEKHSSRRPSKGGKERRCYKCNKIGHYAKDCKAKRVGAFFVQDREDTSRQAMAGKCERQPSRPVRFLIIFIIQANQESHGNWFEIVSCPHYLAEIVIYAGLLVASGGSDPTIWLLFGFVAKLKDGATVNSKTTREKGVPLSHAVNF</sequence>
<evidence type="ECO:0000256" key="3">
    <source>
        <dbReference type="ARBA" id="ARBA00022692"/>
    </source>
</evidence>
<dbReference type="PANTHER" id="PTHR14624">
    <property type="entry name" value="DFG10 PROTEIN"/>
    <property type="match status" value="1"/>
</dbReference>
<dbReference type="GO" id="GO:0003676">
    <property type="term" value="F:nucleic acid binding"/>
    <property type="evidence" value="ECO:0007669"/>
    <property type="project" value="InterPro"/>
</dbReference>
<protein>
    <recommendedName>
        <fullName evidence="8">CCHC-type domain-containing protein</fullName>
    </recommendedName>
</protein>
<dbReference type="GO" id="GO:0003865">
    <property type="term" value="F:3-oxo-5-alpha-steroid 4-dehydrogenase activity"/>
    <property type="evidence" value="ECO:0007669"/>
    <property type="project" value="TreeGrafter"/>
</dbReference>
<dbReference type="Pfam" id="PF02544">
    <property type="entry name" value="Steroid_dh"/>
    <property type="match status" value="1"/>
</dbReference>
<comment type="caution">
    <text evidence="9">The sequence shown here is derived from an EMBL/GenBank/DDBJ whole genome shotgun (WGS) entry which is preliminary data.</text>
</comment>
<organism evidence="9 10">
    <name type="scientific">Coptis chinensis</name>
    <dbReference type="NCBI Taxonomy" id="261450"/>
    <lineage>
        <taxon>Eukaryota</taxon>
        <taxon>Viridiplantae</taxon>
        <taxon>Streptophyta</taxon>
        <taxon>Embryophyta</taxon>
        <taxon>Tracheophyta</taxon>
        <taxon>Spermatophyta</taxon>
        <taxon>Magnoliopsida</taxon>
        <taxon>Ranunculales</taxon>
        <taxon>Ranunculaceae</taxon>
        <taxon>Coptidoideae</taxon>
        <taxon>Coptis</taxon>
    </lineage>
</organism>
<dbReference type="EMBL" id="JADFTS010000001">
    <property type="protein sequence ID" value="KAF9623412.1"/>
    <property type="molecule type" value="Genomic_DNA"/>
</dbReference>
<evidence type="ECO:0000259" key="8">
    <source>
        <dbReference type="PROSITE" id="PS50158"/>
    </source>
</evidence>
<dbReference type="SUPFAM" id="SSF57756">
    <property type="entry name" value="Retrovirus zinc finger-like domains"/>
    <property type="match status" value="1"/>
</dbReference>
<dbReference type="AlphaFoldDB" id="A0A835IVG7"/>
<keyword evidence="10" id="KW-1185">Reference proteome</keyword>
<keyword evidence="4" id="KW-1133">Transmembrane helix</keyword>
<keyword evidence="6" id="KW-0479">Metal-binding</keyword>
<evidence type="ECO:0000256" key="4">
    <source>
        <dbReference type="ARBA" id="ARBA00022989"/>
    </source>
</evidence>
<dbReference type="UniPathway" id="UPA00378"/>
<evidence type="ECO:0000256" key="5">
    <source>
        <dbReference type="ARBA" id="ARBA00023136"/>
    </source>
</evidence>
<evidence type="ECO:0000256" key="6">
    <source>
        <dbReference type="PROSITE-ProRule" id="PRU00047"/>
    </source>
</evidence>
<feature type="domain" description="CCHC-type" evidence="8">
    <location>
        <begin position="130"/>
        <end position="146"/>
    </location>
</feature>
<evidence type="ECO:0000313" key="9">
    <source>
        <dbReference type="EMBL" id="KAF9623412.1"/>
    </source>
</evidence>
<gene>
    <name evidence="9" type="ORF">IFM89_002996</name>
</gene>
<comment type="pathway">
    <text evidence="2">Protein modification; protein glycosylation.</text>
</comment>
<dbReference type="PROSITE" id="PS50158">
    <property type="entry name" value="ZF_CCHC"/>
    <property type="match status" value="1"/>
</dbReference>
<dbReference type="GO" id="GO:0008270">
    <property type="term" value="F:zinc ion binding"/>
    <property type="evidence" value="ECO:0007669"/>
    <property type="project" value="UniProtKB-KW"/>
</dbReference>
<dbReference type="Proteomes" id="UP000631114">
    <property type="component" value="Unassembled WGS sequence"/>
</dbReference>
<dbReference type="GO" id="GO:0006488">
    <property type="term" value="P:dolichol-linked oligosaccharide biosynthetic process"/>
    <property type="evidence" value="ECO:0007669"/>
    <property type="project" value="InterPro"/>
</dbReference>
<dbReference type="Gene3D" id="4.10.60.10">
    <property type="entry name" value="Zinc finger, CCHC-type"/>
    <property type="match status" value="1"/>
</dbReference>
<dbReference type="Pfam" id="PF00098">
    <property type="entry name" value="zf-CCHC"/>
    <property type="match status" value="1"/>
</dbReference>
<dbReference type="GO" id="GO:0016095">
    <property type="term" value="P:polyprenol catabolic process"/>
    <property type="evidence" value="ECO:0007669"/>
    <property type="project" value="TreeGrafter"/>
</dbReference>
<comment type="subcellular location">
    <subcellularLocation>
        <location evidence="1">Endomembrane system</location>
        <topology evidence="1">Multi-pass membrane protein</topology>
    </subcellularLocation>
</comment>
<dbReference type="PANTHER" id="PTHR14624:SF0">
    <property type="entry name" value="POLYPRENOL REDUCTASE"/>
    <property type="match status" value="1"/>
</dbReference>
<name>A0A835IVG7_9MAGN</name>
<accession>A0A835IVG7</accession>
<evidence type="ECO:0000313" key="10">
    <source>
        <dbReference type="Proteomes" id="UP000631114"/>
    </source>
</evidence>
<dbReference type="InterPro" id="IPR001104">
    <property type="entry name" value="3-oxo-5_a-steroid_4-DH_C"/>
</dbReference>
<evidence type="ECO:0000256" key="1">
    <source>
        <dbReference type="ARBA" id="ARBA00004127"/>
    </source>
</evidence>
<feature type="compositionally biased region" description="Basic and acidic residues" evidence="7">
    <location>
        <begin position="108"/>
        <end position="118"/>
    </location>
</feature>
<proteinExistence type="predicted"/>
<keyword evidence="3" id="KW-0812">Transmembrane</keyword>
<keyword evidence="5" id="KW-0472">Membrane</keyword>